<organism evidence="1 2">
    <name type="scientific">Dentiscutata erythropus</name>
    <dbReference type="NCBI Taxonomy" id="1348616"/>
    <lineage>
        <taxon>Eukaryota</taxon>
        <taxon>Fungi</taxon>
        <taxon>Fungi incertae sedis</taxon>
        <taxon>Mucoromycota</taxon>
        <taxon>Glomeromycotina</taxon>
        <taxon>Glomeromycetes</taxon>
        <taxon>Diversisporales</taxon>
        <taxon>Gigasporaceae</taxon>
        <taxon>Dentiscutata</taxon>
    </lineage>
</organism>
<dbReference type="Proteomes" id="UP000789405">
    <property type="component" value="Unassembled WGS sequence"/>
</dbReference>
<sequence>KIPYKDKETDTIELPDDIIFTSASIQDLINFVYPNINSHIQDENYFVERGILAPTNSNIDMINDKILNSFSDNNI</sequence>
<dbReference type="OrthoDB" id="3691720at2759"/>
<protein>
    <submittedName>
        <fullName evidence="1">3083_t:CDS:1</fullName>
    </submittedName>
</protein>
<dbReference type="EMBL" id="CAJVPY010038263">
    <property type="protein sequence ID" value="CAG8803760.1"/>
    <property type="molecule type" value="Genomic_DNA"/>
</dbReference>
<reference evidence="1" key="1">
    <citation type="submission" date="2021-06" db="EMBL/GenBank/DDBJ databases">
        <authorList>
            <person name="Kallberg Y."/>
            <person name="Tangrot J."/>
            <person name="Rosling A."/>
        </authorList>
    </citation>
    <scope>NUCLEOTIDE SEQUENCE</scope>
    <source>
        <strain evidence="1">MA453B</strain>
    </source>
</reference>
<accession>A0A9N9PB30</accession>
<feature type="non-terminal residue" evidence="1">
    <location>
        <position position="1"/>
    </location>
</feature>
<evidence type="ECO:0000313" key="1">
    <source>
        <dbReference type="EMBL" id="CAG8803760.1"/>
    </source>
</evidence>
<proteinExistence type="predicted"/>
<gene>
    <name evidence="1" type="ORF">DERYTH_LOCUS23959</name>
</gene>
<evidence type="ECO:0000313" key="2">
    <source>
        <dbReference type="Proteomes" id="UP000789405"/>
    </source>
</evidence>
<dbReference type="AlphaFoldDB" id="A0A9N9PB30"/>
<keyword evidence="2" id="KW-1185">Reference proteome</keyword>
<comment type="caution">
    <text evidence="1">The sequence shown here is derived from an EMBL/GenBank/DDBJ whole genome shotgun (WGS) entry which is preliminary data.</text>
</comment>
<name>A0A9N9PB30_9GLOM</name>
<feature type="non-terminal residue" evidence="1">
    <location>
        <position position="75"/>
    </location>
</feature>